<comment type="caution">
    <text evidence="1">The sequence shown here is derived from an EMBL/GenBank/DDBJ whole genome shotgun (WGS) entry which is preliminary data.</text>
</comment>
<keyword evidence="2" id="KW-1185">Reference proteome</keyword>
<evidence type="ECO:0000313" key="2">
    <source>
        <dbReference type="Proteomes" id="UP000789860"/>
    </source>
</evidence>
<accession>A0ACA9L601</accession>
<dbReference type="Proteomes" id="UP000789860">
    <property type="component" value="Unassembled WGS sequence"/>
</dbReference>
<proteinExistence type="predicted"/>
<reference evidence="1" key="1">
    <citation type="submission" date="2021-06" db="EMBL/GenBank/DDBJ databases">
        <authorList>
            <person name="Kallberg Y."/>
            <person name="Tangrot J."/>
            <person name="Rosling A."/>
        </authorList>
    </citation>
    <scope>NUCLEOTIDE SEQUENCE</scope>
    <source>
        <strain evidence="1">AU212A</strain>
    </source>
</reference>
<dbReference type="EMBL" id="CAJVPM010004381">
    <property type="protein sequence ID" value="CAG8512519.1"/>
    <property type="molecule type" value="Genomic_DNA"/>
</dbReference>
<gene>
    <name evidence="1" type="ORF">SCALOS_LOCUS3722</name>
</gene>
<name>A0ACA9L601_9GLOM</name>
<organism evidence="1 2">
    <name type="scientific">Scutellospora calospora</name>
    <dbReference type="NCBI Taxonomy" id="85575"/>
    <lineage>
        <taxon>Eukaryota</taxon>
        <taxon>Fungi</taxon>
        <taxon>Fungi incertae sedis</taxon>
        <taxon>Mucoromycota</taxon>
        <taxon>Glomeromycotina</taxon>
        <taxon>Glomeromycetes</taxon>
        <taxon>Diversisporales</taxon>
        <taxon>Gigasporaceae</taxon>
        <taxon>Scutellospora</taxon>
    </lineage>
</organism>
<sequence>MNNGFWGCIKVHRSPNSIWLDSEIELFQQISDQISLAITYTTLLEENSEKEIQIKAAEVAKLTKNQILANTSHELRTSLNTMVGILFSFDRSTVTANQSDIIDIMTRTFDIVISIANEIVNTAKLEAQKVTLINRKFDLLELFENTIEEFG</sequence>
<protein>
    <submittedName>
        <fullName evidence="1">4774_t:CDS:1</fullName>
    </submittedName>
</protein>
<evidence type="ECO:0000313" key="1">
    <source>
        <dbReference type="EMBL" id="CAG8512519.1"/>
    </source>
</evidence>